<dbReference type="EC" id="2.3.1.225" evidence="8"/>
<evidence type="ECO:0000256" key="3">
    <source>
        <dbReference type="ARBA" id="ARBA00022679"/>
    </source>
</evidence>
<dbReference type="ExpressionAtlas" id="A5C953">
    <property type="expression patterns" value="baseline and differential"/>
</dbReference>
<evidence type="ECO:0000259" key="9">
    <source>
        <dbReference type="Pfam" id="PF01529"/>
    </source>
</evidence>
<evidence type="ECO:0000256" key="4">
    <source>
        <dbReference type="ARBA" id="ARBA00022692"/>
    </source>
</evidence>
<comment type="subcellular location">
    <subcellularLocation>
        <location evidence="1">Endomembrane system</location>
        <topology evidence="1">Multi-pass membrane protein</topology>
    </subcellularLocation>
</comment>
<organism evidence="10">
    <name type="scientific">Vitis vinifera</name>
    <name type="common">Grape</name>
    <dbReference type="NCBI Taxonomy" id="29760"/>
    <lineage>
        <taxon>Eukaryota</taxon>
        <taxon>Viridiplantae</taxon>
        <taxon>Streptophyta</taxon>
        <taxon>Embryophyta</taxon>
        <taxon>Tracheophyta</taxon>
        <taxon>Spermatophyta</taxon>
        <taxon>Magnoliopsida</taxon>
        <taxon>eudicotyledons</taxon>
        <taxon>Gunneridae</taxon>
        <taxon>Pentapetalae</taxon>
        <taxon>rosids</taxon>
        <taxon>Vitales</taxon>
        <taxon>Vitaceae</taxon>
        <taxon>Viteae</taxon>
        <taxon>Vitis</taxon>
    </lineage>
</organism>
<accession>A5C953</accession>
<keyword evidence="3 8" id="KW-0808">Transferase</keyword>
<dbReference type="PROSITE" id="PS50216">
    <property type="entry name" value="DHHC"/>
    <property type="match status" value="1"/>
</dbReference>
<dbReference type="EMBL" id="AM486602">
    <property type="protein sequence ID" value="CAN81951.1"/>
    <property type="molecule type" value="Genomic_DNA"/>
</dbReference>
<dbReference type="InterPro" id="IPR039859">
    <property type="entry name" value="PFA4/ZDH16/20/ERF2-like"/>
</dbReference>
<dbReference type="PANTHER" id="PTHR12246">
    <property type="entry name" value="PALMITOYLTRANSFERASE ZDHHC16"/>
    <property type="match status" value="1"/>
</dbReference>
<comment type="similarity">
    <text evidence="2 8">Belongs to the DHHC palmitoyltransferase family.</text>
</comment>
<evidence type="ECO:0000256" key="7">
    <source>
        <dbReference type="ARBA" id="ARBA00023315"/>
    </source>
</evidence>
<protein>
    <recommendedName>
        <fullName evidence="8">S-acyltransferase</fullName>
        <ecNumber evidence="8">2.3.1.225</ecNumber>
    </recommendedName>
    <alternativeName>
        <fullName evidence="8">Palmitoyltransferase</fullName>
    </alternativeName>
</protein>
<dbReference type="Pfam" id="PF01529">
    <property type="entry name" value="DHHC"/>
    <property type="match status" value="1"/>
</dbReference>
<evidence type="ECO:0000256" key="1">
    <source>
        <dbReference type="ARBA" id="ARBA00004127"/>
    </source>
</evidence>
<keyword evidence="5 8" id="KW-1133">Transmembrane helix</keyword>
<comment type="domain">
    <text evidence="8">The DHHC domain is required for palmitoyltransferase activity.</text>
</comment>
<dbReference type="GO" id="GO:0019706">
    <property type="term" value="F:protein-cysteine S-palmitoyltransferase activity"/>
    <property type="evidence" value="ECO:0007669"/>
    <property type="project" value="UniProtKB-EC"/>
</dbReference>
<dbReference type="AlphaFoldDB" id="A5C953"/>
<proteinExistence type="inferred from homology"/>
<reference evidence="10" key="1">
    <citation type="journal article" date="2007" name="PLoS ONE">
        <title>The first genome sequence of an elite grapevine cultivar (Pinot noir Vitis vinifera L.): coping with a highly heterozygous genome.</title>
        <authorList>
            <person name="Velasco R."/>
            <person name="Zharkikh A."/>
            <person name="Troggio M."/>
            <person name="Cartwright D.A."/>
            <person name="Cestaro A."/>
            <person name="Pruss D."/>
            <person name="Pindo M."/>
            <person name="FitzGerald L.M."/>
            <person name="Vezzulli S."/>
            <person name="Reid J."/>
            <person name="Malacarne G."/>
            <person name="Iliev D."/>
            <person name="Coppola G."/>
            <person name="Wardell B."/>
            <person name="Micheletti D."/>
            <person name="Macalma T."/>
            <person name="Facci M."/>
            <person name="Mitchell J.T."/>
            <person name="Perazzolli M."/>
            <person name="Eldredge G."/>
            <person name="Gatto P."/>
            <person name="Oyzerski R."/>
            <person name="Moretto M."/>
            <person name="Gutin N."/>
            <person name="Stefanini M."/>
            <person name="Chen Y."/>
            <person name="Segala C."/>
            <person name="Davenport C."/>
            <person name="Dematte L."/>
            <person name="Mraz A."/>
            <person name="Battilana J."/>
            <person name="Stormo K."/>
            <person name="Costa F."/>
            <person name="Tao Q."/>
            <person name="Si-Ammour A."/>
            <person name="Harkins T."/>
            <person name="Lackey A."/>
            <person name="Perbost C."/>
            <person name="Taillon B."/>
            <person name="Stella A."/>
            <person name="Solovyev V."/>
            <person name="Fawcett J.A."/>
            <person name="Sterck L."/>
            <person name="Vandepoele K."/>
            <person name="Grando S.M."/>
            <person name="Toppo S."/>
            <person name="Moser C."/>
            <person name="Lanchbury J."/>
            <person name="Bogden R."/>
            <person name="Skolnick M."/>
            <person name="Sgaramella V."/>
            <person name="Bhatnagar S.K."/>
            <person name="Fontana P."/>
            <person name="Gutin A."/>
            <person name="Van de Peer Y."/>
            <person name="Salamini F."/>
            <person name="Viola R."/>
        </authorList>
    </citation>
    <scope>NUCLEOTIDE SEQUENCE</scope>
</reference>
<evidence type="ECO:0000256" key="8">
    <source>
        <dbReference type="RuleBase" id="RU079119"/>
    </source>
</evidence>
<comment type="caution">
    <text evidence="8">Lacks conserved residue(s) required for the propagation of feature annotation.</text>
</comment>
<sequence>MGQAESSLRPNPSNSFCQFGGRIIKTTPFGKSSPLSFVSLSGDWSSKTLGQLCPETKTYRQYLNIIGKTWLPISGNACSPNPQSSGVLDDPHGRCNYRRFVLRRRRRHLGSKAACGRPGFGSFIRNNRCVSYSGVKIQIFNEFKGENVSEVALLILLTWCYFMVVFRDPGSVPENWRPVSEEYNLEEGPMTSSDCVVPETLNFHVVFFRWAGAKTSCQRCVLKMDHHCVWVVNCVGACNYKFFLLFLILYLDAVINLAFALSLLCFIVMHVSLLSSNTTSIEVYEKRRAVRWKYDLGRKTNFEQINVGEERRSAGDRDFETECGGGYEDMRPMRLQGRWIVQLIQVTLIQLPSGLPFHQSCY</sequence>
<feature type="domain" description="Palmitoyltransferase DHHC" evidence="9">
    <location>
        <begin position="216"/>
        <end position="250"/>
    </location>
</feature>
<keyword evidence="6 8" id="KW-0472">Membrane</keyword>
<comment type="catalytic activity">
    <reaction evidence="8">
        <text>L-cysteinyl-[protein] + hexadecanoyl-CoA = S-hexadecanoyl-L-cysteinyl-[protein] + CoA</text>
        <dbReference type="Rhea" id="RHEA:36683"/>
        <dbReference type="Rhea" id="RHEA-COMP:10131"/>
        <dbReference type="Rhea" id="RHEA-COMP:11032"/>
        <dbReference type="ChEBI" id="CHEBI:29950"/>
        <dbReference type="ChEBI" id="CHEBI:57287"/>
        <dbReference type="ChEBI" id="CHEBI:57379"/>
        <dbReference type="ChEBI" id="CHEBI:74151"/>
        <dbReference type="EC" id="2.3.1.225"/>
    </reaction>
</comment>
<evidence type="ECO:0000256" key="2">
    <source>
        <dbReference type="ARBA" id="ARBA00008574"/>
    </source>
</evidence>
<gene>
    <name evidence="10" type="ORF">VITISV_002072</name>
</gene>
<keyword evidence="7 8" id="KW-0012">Acyltransferase</keyword>
<name>A5C953_VITVI</name>
<evidence type="ECO:0000256" key="5">
    <source>
        <dbReference type="ARBA" id="ARBA00022989"/>
    </source>
</evidence>
<feature type="transmembrane region" description="Helical" evidence="8">
    <location>
        <begin position="242"/>
        <end position="268"/>
    </location>
</feature>
<evidence type="ECO:0000313" key="10">
    <source>
        <dbReference type="EMBL" id="CAN81951.1"/>
    </source>
</evidence>
<evidence type="ECO:0000256" key="6">
    <source>
        <dbReference type="ARBA" id="ARBA00023136"/>
    </source>
</evidence>
<dbReference type="InterPro" id="IPR001594">
    <property type="entry name" value="Palmitoyltrfase_DHHC"/>
</dbReference>
<keyword evidence="4 8" id="KW-0812">Transmembrane</keyword>
<dbReference type="GO" id="GO:0012505">
    <property type="term" value="C:endomembrane system"/>
    <property type="evidence" value="ECO:0007669"/>
    <property type="project" value="UniProtKB-SubCell"/>
</dbReference>